<dbReference type="InterPro" id="IPR012910">
    <property type="entry name" value="Plug_dom"/>
</dbReference>
<protein>
    <submittedName>
        <fullName evidence="4">TonB-dependent receptor</fullName>
    </submittedName>
</protein>
<dbReference type="Proteomes" id="UP000306808">
    <property type="component" value="Unassembled WGS sequence"/>
</dbReference>
<keyword evidence="2" id="KW-0998">Cell outer membrane</keyword>
<dbReference type="InterPro" id="IPR023997">
    <property type="entry name" value="TonB-dep_OMP_SusC/RagA_CS"/>
</dbReference>
<dbReference type="InterPro" id="IPR023996">
    <property type="entry name" value="TonB-dep_OMP_SusC/RagA"/>
</dbReference>
<dbReference type="PANTHER" id="PTHR30069">
    <property type="entry name" value="TONB-DEPENDENT OUTER MEMBRANE RECEPTOR"/>
    <property type="match status" value="1"/>
</dbReference>
<dbReference type="Gene3D" id="2.170.130.10">
    <property type="entry name" value="TonB-dependent receptor, plug domain"/>
    <property type="match status" value="1"/>
</dbReference>
<dbReference type="GO" id="GO:0015344">
    <property type="term" value="F:siderophore uptake transmembrane transporter activity"/>
    <property type="evidence" value="ECO:0007669"/>
    <property type="project" value="TreeGrafter"/>
</dbReference>
<dbReference type="Pfam" id="PF13715">
    <property type="entry name" value="CarbopepD_reg_2"/>
    <property type="match status" value="1"/>
</dbReference>
<dbReference type="InterPro" id="IPR037066">
    <property type="entry name" value="Plug_dom_sf"/>
</dbReference>
<dbReference type="Gene3D" id="2.60.40.1120">
    <property type="entry name" value="Carboxypeptidase-like, regulatory domain"/>
    <property type="match status" value="1"/>
</dbReference>
<keyword evidence="1" id="KW-0732">Signal</keyword>
<comment type="caution">
    <text evidence="4">The sequence shown here is derived from an EMBL/GenBank/DDBJ whole genome shotgun (WGS) entry which is preliminary data.</text>
</comment>
<keyword evidence="5" id="KW-1185">Reference proteome</keyword>
<dbReference type="SUPFAM" id="SSF56935">
    <property type="entry name" value="Porins"/>
    <property type="match status" value="1"/>
</dbReference>
<dbReference type="PROSITE" id="PS52016">
    <property type="entry name" value="TONB_DEPENDENT_REC_3"/>
    <property type="match status" value="1"/>
</dbReference>
<dbReference type="NCBIfam" id="TIGR04057">
    <property type="entry name" value="SusC_RagA_signa"/>
    <property type="match status" value="1"/>
</dbReference>
<dbReference type="PANTHER" id="PTHR30069:SF29">
    <property type="entry name" value="HEMOGLOBIN AND HEMOGLOBIN-HAPTOGLOBIN-BINDING PROTEIN 1-RELATED"/>
    <property type="match status" value="1"/>
</dbReference>
<evidence type="ECO:0000313" key="5">
    <source>
        <dbReference type="Proteomes" id="UP000306808"/>
    </source>
</evidence>
<dbReference type="PROSITE" id="PS00018">
    <property type="entry name" value="EF_HAND_1"/>
    <property type="match status" value="1"/>
</dbReference>
<dbReference type="OrthoDB" id="9768177at2"/>
<dbReference type="AlphaFoldDB" id="A0A4U0PBL7"/>
<evidence type="ECO:0000313" key="4">
    <source>
        <dbReference type="EMBL" id="TJZ60034.1"/>
    </source>
</evidence>
<dbReference type="NCBIfam" id="TIGR04056">
    <property type="entry name" value="OMP_RagA_SusC"/>
    <property type="match status" value="1"/>
</dbReference>
<organism evidence="4 5">
    <name type="scientific">Sphingobacterium olei</name>
    <dbReference type="NCBI Taxonomy" id="2571155"/>
    <lineage>
        <taxon>Bacteria</taxon>
        <taxon>Pseudomonadati</taxon>
        <taxon>Bacteroidota</taxon>
        <taxon>Sphingobacteriia</taxon>
        <taxon>Sphingobacteriales</taxon>
        <taxon>Sphingobacteriaceae</taxon>
        <taxon>Sphingobacterium</taxon>
    </lineage>
</organism>
<keyword evidence="2" id="KW-0813">Transport</keyword>
<dbReference type="Pfam" id="PF07715">
    <property type="entry name" value="Plug"/>
    <property type="match status" value="1"/>
</dbReference>
<reference evidence="4 5" key="1">
    <citation type="submission" date="2019-04" db="EMBL/GenBank/DDBJ databases">
        <title>Sphingobacterium olei sp. nov., isolated from oil-contaminated soil.</title>
        <authorList>
            <person name="Liu B."/>
        </authorList>
    </citation>
    <scope>NUCLEOTIDE SEQUENCE [LARGE SCALE GENOMIC DNA]</scope>
    <source>
        <strain evidence="4 5">HAL-9</strain>
    </source>
</reference>
<dbReference type="EMBL" id="SUME01000005">
    <property type="protein sequence ID" value="TJZ60034.1"/>
    <property type="molecule type" value="Genomic_DNA"/>
</dbReference>
<dbReference type="SUPFAM" id="SSF49464">
    <property type="entry name" value="Carboxypeptidase regulatory domain-like"/>
    <property type="match status" value="1"/>
</dbReference>
<dbReference type="RefSeq" id="WP_136901975.1">
    <property type="nucleotide sequence ID" value="NZ_SUME01000005.1"/>
</dbReference>
<dbReference type="GO" id="GO:0009279">
    <property type="term" value="C:cell outer membrane"/>
    <property type="evidence" value="ECO:0007669"/>
    <property type="project" value="UniProtKB-SubCell"/>
</dbReference>
<keyword evidence="4" id="KW-0675">Receptor</keyword>
<dbReference type="InterPro" id="IPR039426">
    <property type="entry name" value="TonB-dep_rcpt-like"/>
</dbReference>
<evidence type="ECO:0000256" key="2">
    <source>
        <dbReference type="PROSITE-ProRule" id="PRU01360"/>
    </source>
</evidence>
<dbReference type="InterPro" id="IPR008969">
    <property type="entry name" value="CarboxyPept-like_regulatory"/>
</dbReference>
<keyword evidence="2" id="KW-0472">Membrane</keyword>
<keyword evidence="2" id="KW-1134">Transmembrane beta strand</keyword>
<evidence type="ECO:0000259" key="3">
    <source>
        <dbReference type="Pfam" id="PF07715"/>
    </source>
</evidence>
<dbReference type="GO" id="GO:0044718">
    <property type="term" value="P:siderophore transmembrane transport"/>
    <property type="evidence" value="ECO:0007669"/>
    <property type="project" value="TreeGrafter"/>
</dbReference>
<gene>
    <name evidence="4" type="ORF">FAZ15_14205</name>
</gene>
<comment type="similarity">
    <text evidence="2">Belongs to the TonB-dependent receptor family.</text>
</comment>
<comment type="subcellular location">
    <subcellularLocation>
        <location evidence="2">Cell outer membrane</location>
        <topology evidence="2">Multi-pass membrane protein</topology>
    </subcellularLocation>
</comment>
<proteinExistence type="inferred from homology"/>
<name>A0A4U0PBL7_9SPHI</name>
<sequence>MKTETRVFFRCPRSTVRYAHKVFLTLFVALLLPLLTAVAQDRIFKGTIQNIDGIPIAGATVSVKGDSRQTSSDKEGNFAIPLTGNTPIVLNITSVGYASKEIVLDGQDEFRTIVLEAQIAGLDEVVVVGYGTQSKSNVTGAISTLKSEELAKVPMSSVTNALVGKLPGLIAMQGSGLPGRDGASLNIRGYGNALIIVDGIEASFNNIDASQIESVTVLKDGAASIYGSRAGNGVILVTTKRGNSEKPTISFNGTSTLQKPTYFQQMLSSGDYTTLVSEEYLQSGQPANAVPYTAEQIQKFYDATEPGYYNTNWQDIIMKDYAQLHNYNMSVRGGSDKIKYYTFLGLMNQGSFWKKNGGDYNRYNLQVNVDANILDNLTLGVTVSNIVDRIKSTHRPQNGGGYLFADLFNNKPMYPASLPDPSRIPYSGSATGGALVQSDMELGGYNNNFLQTLSNTAILNYSFTTIEGLSLKAFGNYSQVNDNVKSYGRPVDMYNYNVGNDTYELVSQFNTNTPLFQQKAVNTMLTGQFSINYARKFAGKHDMSGMLLHEIISVDYDYLSAGRQDFTFPTLDQLFAGSTSTLSNNGSASQMGRKSFVGRLNYGYDHKYLVEAIIRADASAKFPKDSRWGYFPSISFGWRMNQEQFLSDFDGLDELKLRTSYGASGNDGIGDFQYLAGYGPTLMPVLFDGTPVLGITTLGMANESLSWERLANYNAGLDFSFLQRKIYGEVDLFYRTRNGIPAKKTISLPSSFGAELPLENINSQTNRGFELKIGTFRQQGDWTWDISANVSWQRAKWDHVEEVEYTDEDSKRIYQQSGQWVDRTVGYRSDGLFVSQDQIDNLDLSYPGDPTLKLGDVRYIDTNGDGILDWRDMVEIGKGQIPNIISGLNLAVAYRNFDIAASLQGAFGFYKAVSLTSFTQTFFDNRWTEEVNNANSLIPRLGGASTNGLLSDRNFIKSDYLRLRSFTIGYNLPNRVLDNLNMKQARLYLGGTNLFTFSKLNKFKIDPESPYAVQDGQPTTSYYPQQKTIMLGVNVSF</sequence>
<accession>A0A4U0PBL7</accession>
<feature type="domain" description="TonB-dependent receptor plug" evidence="3">
    <location>
        <begin position="135"/>
        <end position="234"/>
    </location>
</feature>
<dbReference type="InterPro" id="IPR018247">
    <property type="entry name" value="EF_Hand_1_Ca_BS"/>
</dbReference>
<evidence type="ECO:0000256" key="1">
    <source>
        <dbReference type="ARBA" id="ARBA00022729"/>
    </source>
</evidence>
<keyword evidence="2" id="KW-0812">Transmembrane</keyword>